<organism evidence="2 3">
    <name type="scientific">Niveibacterium microcysteis</name>
    <dbReference type="NCBI Taxonomy" id="2811415"/>
    <lineage>
        <taxon>Bacteria</taxon>
        <taxon>Pseudomonadati</taxon>
        <taxon>Pseudomonadota</taxon>
        <taxon>Betaproteobacteria</taxon>
        <taxon>Rhodocyclales</taxon>
        <taxon>Rhodocyclaceae</taxon>
        <taxon>Niveibacterium</taxon>
    </lineage>
</organism>
<proteinExistence type="predicted"/>
<evidence type="ECO:0000256" key="1">
    <source>
        <dbReference type="SAM" id="SignalP"/>
    </source>
</evidence>
<feature type="chain" id="PRO_5045226377" evidence="1">
    <location>
        <begin position="21"/>
        <end position="144"/>
    </location>
</feature>
<accession>A0ABX7M229</accession>
<dbReference type="Proteomes" id="UP000663570">
    <property type="component" value="Chromosome"/>
</dbReference>
<dbReference type="EMBL" id="CP071060">
    <property type="protein sequence ID" value="QSI75830.1"/>
    <property type="molecule type" value="Genomic_DNA"/>
</dbReference>
<reference evidence="2 3" key="1">
    <citation type="submission" date="2021-02" db="EMBL/GenBank/DDBJ databases">
        <title>Niveibacterium changnyeongensis HC41.</title>
        <authorList>
            <person name="Kang M."/>
        </authorList>
    </citation>
    <scope>NUCLEOTIDE SEQUENCE [LARGE SCALE GENOMIC DNA]</scope>
    <source>
        <strain evidence="2 3">HC41</strain>
    </source>
</reference>
<protein>
    <submittedName>
        <fullName evidence="2">Excinuclease ATPase subunit</fullName>
    </submittedName>
</protein>
<evidence type="ECO:0000313" key="3">
    <source>
        <dbReference type="Proteomes" id="UP000663570"/>
    </source>
</evidence>
<feature type="signal peptide" evidence="1">
    <location>
        <begin position="1"/>
        <end position="20"/>
    </location>
</feature>
<gene>
    <name evidence="2" type="ORF">JY500_15260</name>
</gene>
<keyword evidence="3" id="KW-1185">Reference proteome</keyword>
<name>A0ABX7M229_9RHOO</name>
<dbReference type="RefSeq" id="WP_172197656.1">
    <property type="nucleotide sequence ID" value="NZ_CP071060.1"/>
</dbReference>
<sequence>MKRQLLLAAMAVSLAAPVCARDTELHLPIQDAMNRADAQAKLNDGVKFYFGKQKYGKVDKSLGDDVANTKTNAFNKSDEEACYWTFLSAMIKLQEKAKKLGADAVVDIESYYKKEPFVSDTEFECHAGGLMAGVALRGRYVKLK</sequence>
<keyword evidence="1" id="KW-0732">Signal</keyword>
<evidence type="ECO:0000313" key="2">
    <source>
        <dbReference type="EMBL" id="QSI75830.1"/>
    </source>
</evidence>